<evidence type="ECO:0000256" key="6">
    <source>
        <dbReference type="SAM" id="Phobius"/>
    </source>
</evidence>
<dbReference type="Proteomes" id="UP000621447">
    <property type="component" value="Unassembled WGS sequence"/>
</dbReference>
<gene>
    <name evidence="8" type="ORF">HRV97_07150</name>
</gene>
<accession>A0ABX2JH81</accession>
<keyword evidence="5 6" id="KW-0472">Membrane</keyword>
<sequence length="201" mass="23035">MTDLVVQWIAWGGYLGIFLLMALENIFPPIPSEVIMGLGGIAVARGQMDMVPLVVWGTAGTTAGNLFWYEIGRRMGYARFRPFVERHGRWLTLDWEDVERIHTYFQRQGGWVVFVFRFMPTFRTMISLPAGMTAMPLWRFLLWTFLGSAIWNVILGGAGYYLGTRFAALDRYVAPVGIVLMAAAVIVYVYRVVTWHYRRGH</sequence>
<evidence type="ECO:0000256" key="5">
    <source>
        <dbReference type="ARBA" id="ARBA00023136"/>
    </source>
</evidence>
<feature type="domain" description="VTT" evidence="7">
    <location>
        <begin position="30"/>
        <end position="160"/>
    </location>
</feature>
<feature type="transmembrane region" description="Helical" evidence="6">
    <location>
        <begin position="53"/>
        <end position="71"/>
    </location>
</feature>
<organism evidence="8 9">
    <name type="scientific">Sphingomonas hominis</name>
    <dbReference type="NCBI Taxonomy" id="2741495"/>
    <lineage>
        <taxon>Bacteria</taxon>
        <taxon>Pseudomonadati</taxon>
        <taxon>Pseudomonadota</taxon>
        <taxon>Alphaproteobacteria</taxon>
        <taxon>Sphingomonadales</taxon>
        <taxon>Sphingomonadaceae</taxon>
        <taxon>Sphingomonas</taxon>
    </lineage>
</organism>
<dbReference type="InterPro" id="IPR032816">
    <property type="entry name" value="VTT_dom"/>
</dbReference>
<evidence type="ECO:0000313" key="9">
    <source>
        <dbReference type="Proteomes" id="UP000621447"/>
    </source>
</evidence>
<protein>
    <submittedName>
        <fullName evidence="8">DedA family protein</fullName>
    </submittedName>
</protein>
<dbReference type="PANTHER" id="PTHR42709">
    <property type="entry name" value="ALKALINE PHOSPHATASE LIKE PROTEIN"/>
    <property type="match status" value="1"/>
</dbReference>
<keyword evidence="3 6" id="KW-0812">Transmembrane</keyword>
<reference evidence="8 9" key="1">
    <citation type="submission" date="2020-06" db="EMBL/GenBank/DDBJ databases">
        <title>Sphingomonas hominis sp. nov., a member of the Sphingomonas, isolated from the hair of a 22-year-old girl.</title>
        <authorList>
            <person name="Zhang D.-F."/>
            <person name="Cui X.-W."/>
        </authorList>
    </citation>
    <scope>NUCLEOTIDE SEQUENCE [LARGE SCALE GENOMIC DNA]</scope>
    <source>
        <strain evidence="8 9">HHU CXW</strain>
    </source>
</reference>
<dbReference type="PANTHER" id="PTHR42709:SF6">
    <property type="entry name" value="UNDECAPRENYL PHOSPHATE TRANSPORTER A"/>
    <property type="match status" value="1"/>
</dbReference>
<name>A0ABX2JH81_9SPHN</name>
<evidence type="ECO:0000259" key="7">
    <source>
        <dbReference type="Pfam" id="PF09335"/>
    </source>
</evidence>
<feature type="transmembrane region" description="Helical" evidence="6">
    <location>
        <begin position="6"/>
        <end position="23"/>
    </location>
</feature>
<keyword evidence="4 6" id="KW-1133">Transmembrane helix</keyword>
<dbReference type="InterPro" id="IPR051311">
    <property type="entry name" value="DedA_domain"/>
</dbReference>
<dbReference type="RefSeq" id="WP_174193388.1">
    <property type="nucleotide sequence ID" value="NZ_JABULH010000002.1"/>
</dbReference>
<feature type="transmembrane region" description="Helical" evidence="6">
    <location>
        <begin position="140"/>
        <end position="160"/>
    </location>
</feature>
<comment type="subcellular location">
    <subcellularLocation>
        <location evidence="1">Cell membrane</location>
        <topology evidence="1">Multi-pass membrane protein</topology>
    </subcellularLocation>
</comment>
<keyword evidence="2" id="KW-1003">Cell membrane</keyword>
<evidence type="ECO:0000256" key="2">
    <source>
        <dbReference type="ARBA" id="ARBA00022475"/>
    </source>
</evidence>
<dbReference type="EMBL" id="JABULH010000002">
    <property type="protein sequence ID" value="NTS64936.1"/>
    <property type="molecule type" value="Genomic_DNA"/>
</dbReference>
<evidence type="ECO:0000313" key="8">
    <source>
        <dbReference type="EMBL" id="NTS64936.1"/>
    </source>
</evidence>
<dbReference type="Pfam" id="PF09335">
    <property type="entry name" value="VTT_dom"/>
    <property type="match status" value="1"/>
</dbReference>
<proteinExistence type="predicted"/>
<evidence type="ECO:0000256" key="3">
    <source>
        <dbReference type="ARBA" id="ARBA00022692"/>
    </source>
</evidence>
<evidence type="ECO:0000256" key="1">
    <source>
        <dbReference type="ARBA" id="ARBA00004651"/>
    </source>
</evidence>
<keyword evidence="9" id="KW-1185">Reference proteome</keyword>
<evidence type="ECO:0000256" key="4">
    <source>
        <dbReference type="ARBA" id="ARBA00022989"/>
    </source>
</evidence>
<comment type="caution">
    <text evidence="8">The sequence shown here is derived from an EMBL/GenBank/DDBJ whole genome shotgun (WGS) entry which is preliminary data.</text>
</comment>
<feature type="transmembrane region" description="Helical" evidence="6">
    <location>
        <begin position="172"/>
        <end position="193"/>
    </location>
</feature>